<proteinExistence type="predicted"/>
<reference evidence="4" key="1">
    <citation type="submission" date="2012-06" db="EMBL/GenBank/DDBJ databases">
        <authorList>
            <person name="Smith M.C.M."/>
            <person name="Hendrix R."/>
            <person name="Hatfull G.F."/>
            <person name="Buttner M.J."/>
            <person name="Bibb M.J."/>
        </authorList>
    </citation>
    <scope>NUCLEOTIDE SEQUENCE [LARGE SCALE GENOMIC DNA]</scope>
</reference>
<keyword evidence="1" id="KW-0175">Coiled coil</keyword>
<gene>
    <name evidence="3" type="ORF">phiHau3_20</name>
</gene>
<feature type="transmembrane region" description="Helical" evidence="2">
    <location>
        <begin position="428"/>
        <end position="448"/>
    </location>
</feature>
<evidence type="ECO:0000313" key="3">
    <source>
        <dbReference type="EMBL" id="AFU61997.1"/>
    </source>
</evidence>
<protein>
    <submittedName>
        <fullName evidence="3">Putative tail tape measure</fullName>
    </submittedName>
</protein>
<name>K4HZL4_9CAUD</name>
<dbReference type="Proteomes" id="UP000008042">
    <property type="component" value="Segment"/>
</dbReference>
<keyword evidence="2" id="KW-0812">Transmembrane</keyword>
<feature type="transmembrane region" description="Helical" evidence="2">
    <location>
        <begin position="928"/>
        <end position="952"/>
    </location>
</feature>
<evidence type="ECO:0000256" key="1">
    <source>
        <dbReference type="SAM" id="Coils"/>
    </source>
</evidence>
<feature type="transmembrane region" description="Helical" evidence="2">
    <location>
        <begin position="1001"/>
        <end position="1022"/>
    </location>
</feature>
<feature type="transmembrane region" description="Helical" evidence="2">
    <location>
        <begin position="827"/>
        <end position="846"/>
    </location>
</feature>
<evidence type="ECO:0000313" key="4">
    <source>
        <dbReference type="Proteomes" id="UP000008042"/>
    </source>
</evidence>
<feature type="transmembrane region" description="Helical" evidence="2">
    <location>
        <begin position="900"/>
        <end position="922"/>
    </location>
</feature>
<dbReference type="GeneID" id="13826661"/>
<dbReference type="KEGG" id="vg:13826661"/>
<keyword evidence="2" id="KW-1133">Transmembrane helix</keyword>
<feature type="coiled-coil region" evidence="1">
    <location>
        <begin position="240"/>
        <end position="318"/>
    </location>
</feature>
<dbReference type="SUPFAM" id="SSF48371">
    <property type="entry name" value="ARM repeat"/>
    <property type="match status" value="1"/>
</dbReference>
<organism evidence="3 4">
    <name type="scientific">Streptomyces phage phiHau3</name>
    <dbReference type="NCBI Taxonomy" id="1204524"/>
    <lineage>
        <taxon>Viruses</taxon>
        <taxon>Duplodnaviria</taxon>
        <taxon>Heunggongvirae</taxon>
        <taxon>Uroviricota</taxon>
        <taxon>Caudoviricetes</taxon>
        <taxon>Arquatrovirinae</taxon>
        <taxon>Hautrevirus</taxon>
        <taxon>Hautrevirus hau3</taxon>
    </lineage>
</organism>
<feature type="transmembrane region" description="Helical" evidence="2">
    <location>
        <begin position="794"/>
        <end position="820"/>
    </location>
</feature>
<accession>K4HZL4</accession>
<dbReference type="RefSeq" id="YP_006906195.1">
    <property type="nucleotide sequence ID" value="NC_018836.1"/>
</dbReference>
<feature type="transmembrane region" description="Helical" evidence="2">
    <location>
        <begin position="389"/>
        <end position="408"/>
    </location>
</feature>
<keyword evidence="4" id="KW-1185">Reference proteome</keyword>
<dbReference type="EMBL" id="JX182369">
    <property type="protein sequence ID" value="AFU61997.1"/>
    <property type="molecule type" value="Genomic_DNA"/>
</dbReference>
<feature type="transmembrane region" description="Helical" evidence="2">
    <location>
        <begin position="852"/>
        <end position="879"/>
    </location>
</feature>
<keyword evidence="2" id="KW-0472">Membrane</keyword>
<feature type="transmembrane region" description="Helical" evidence="2">
    <location>
        <begin position="964"/>
        <end position="981"/>
    </location>
</feature>
<evidence type="ECO:0000256" key="2">
    <source>
        <dbReference type="SAM" id="Phobius"/>
    </source>
</evidence>
<dbReference type="InterPro" id="IPR016024">
    <property type="entry name" value="ARM-type_fold"/>
</dbReference>
<sequence length="1273" mass="134727">MPDAQIVGRVAIKILPDTSKFKEEAQAELKKAEKGLEVKAKVVLDGDDIKAQAQRIEAQAKQALKDITLSVNLDNEDSLRASIARIKGQLDSLGNTSITVDLNEGDLGAALDMLNERLDEIRTITLRVDESSQDSIKSAISRIDAELAKLRSVEIDVHVNEDELLAVREMLANDLRLDLTVDYDDDASLKQALAKINAELAKIAEVNLSVGMDEESLKKAQEELRKRLDLRAEVALNWDMAEAQATADKVKAMLDDIKVNPKLDDKDVEKLKRQLEGALFQMEELKAKITPELDAVARRKVEREIDDLQDKIDGLKAKVEPETSKSAIAAVMLAMAKLTRDRVVNIFPKVSVSAYAAATTMLKALSGARVLGNIFEKLGNVLKNLDKSVPIVGTLATAIAGLAGWGIAATSNLAALSASLAQIGALSLTLPGILAGVAIGMGVMVAALKDFNKVLPGVKKQLSELQDIISANFWAKAKEPIQDLIDSVFPTLQTKLGETSTAIGGFFASFSNNLKQVLTPQALGYMFDRLTESINVASGGTDTFAAIIGKLGVIGSAYLPALAGWVVSIGEKFDGWLTAKGPAGIQAEIDAGIQSLKDLGGVLYETGGILAGISRAATEAGGSTLGMLRETLKGVHEAIDSEGVQQKLVGLFTAAHDAMSNMSAQGGAQVKAFFGELAALLTEILPQVGTILGTAIGGIAEALSRPMVITGVQSLFNGIEQGVNAVIPALKPLGAALGAVMMIMGELASQLGPLVAAALTPLANAFVALTPSILPIIELLGGTLTGIFQQLSPVIASLVPIIGSALGMAFQALSTILPVVVDAFGQILAIVAPLIEQLIAGLAPILPIVAQFLAGIVTAAMPLVQILLQILQAVLLPLIPVVQEVAARMLPLLKDAFDRLVQALMPFLEAIKAVIDFLMPILAPAIEFIAELLIGSFVAAINGVALILEGFVEIFRGVWDMVKGIFLIFWGIFDGLWNGNWNTLKEGFSTLWNGIWTFLKGLWDTILGAVITWLSVGVLGAAKKGLTAIGNAFKSGWKSVQQFGKDAWNAISSGFSSFFSGLGSKAMSGLRSIKNFFTQGWSNVVSTTREKFTAMVTTVREWLGKAVAEVRKLPQKAKDGLKNIGSTLKNAGIQLIKGFISGITGMFGNVKDALGSLTDKLDSWKGPESLDKVLLVNAGQLVINGFIKGLESRYDAVRNSLRGLTDDVAETQFDAPTVGAFSASRGVTSAVSAALAGQAGGTTKVLNYYAAPGSSLGSEEDLFAAANRARMGW</sequence>